<accession>A0A8G2BFG4</accession>
<evidence type="ECO:0000256" key="1">
    <source>
        <dbReference type="SAM" id="Phobius"/>
    </source>
</evidence>
<gene>
    <name evidence="2" type="ORF">SAMN05660686_01117</name>
</gene>
<feature type="transmembrane region" description="Helical" evidence="1">
    <location>
        <begin position="142"/>
        <end position="159"/>
    </location>
</feature>
<protein>
    <recommendedName>
        <fullName evidence="4">Yip1 domain-containing protein</fullName>
    </recommendedName>
</protein>
<organism evidence="2 3">
    <name type="scientific">Thalassobaculum litoreum DSM 18839</name>
    <dbReference type="NCBI Taxonomy" id="1123362"/>
    <lineage>
        <taxon>Bacteria</taxon>
        <taxon>Pseudomonadati</taxon>
        <taxon>Pseudomonadota</taxon>
        <taxon>Alphaproteobacteria</taxon>
        <taxon>Rhodospirillales</taxon>
        <taxon>Thalassobaculaceae</taxon>
        <taxon>Thalassobaculum</taxon>
    </lineage>
</organism>
<keyword evidence="3" id="KW-1185">Reference proteome</keyword>
<sequence length="191" mass="20413">MALPPIPTQPEVVASVYGTWRLLLGDRGGLSYFGTGPSGFWRSCWVLAAVLPLNLLIYMIQSSASDAPFSLGLLALVGFTVVIAWYGYALAVHYVLPSIDRAERYYDYMIPEFWSSLPTVVIQFAAIALATSDVLPGSLGKVLTIASFGGALWLRAQIIRLSLDVSYGVSVGLVVGSLVFNAVLAAILIPG</sequence>
<dbReference type="RefSeq" id="WP_093148793.1">
    <property type="nucleotide sequence ID" value="NZ_FNBW01000003.1"/>
</dbReference>
<keyword evidence="1" id="KW-1133">Transmembrane helix</keyword>
<feature type="transmembrane region" description="Helical" evidence="1">
    <location>
        <begin position="72"/>
        <end position="96"/>
    </location>
</feature>
<name>A0A8G2BFG4_9PROT</name>
<dbReference type="AlphaFoldDB" id="A0A8G2BFG4"/>
<feature type="transmembrane region" description="Helical" evidence="1">
    <location>
        <begin position="165"/>
        <end position="189"/>
    </location>
</feature>
<reference evidence="2 3" key="1">
    <citation type="submission" date="2016-10" db="EMBL/GenBank/DDBJ databases">
        <authorList>
            <person name="Varghese N."/>
            <person name="Submissions S."/>
        </authorList>
    </citation>
    <scope>NUCLEOTIDE SEQUENCE [LARGE SCALE GENOMIC DNA]</scope>
    <source>
        <strain evidence="2 3">DSM 18839</strain>
    </source>
</reference>
<dbReference type="EMBL" id="FNBW01000003">
    <property type="protein sequence ID" value="SDF38783.1"/>
    <property type="molecule type" value="Genomic_DNA"/>
</dbReference>
<keyword evidence="1" id="KW-0472">Membrane</keyword>
<feature type="transmembrane region" description="Helical" evidence="1">
    <location>
        <begin position="116"/>
        <end position="135"/>
    </location>
</feature>
<evidence type="ECO:0000313" key="2">
    <source>
        <dbReference type="EMBL" id="SDF38783.1"/>
    </source>
</evidence>
<evidence type="ECO:0000313" key="3">
    <source>
        <dbReference type="Proteomes" id="UP000198615"/>
    </source>
</evidence>
<dbReference type="OrthoDB" id="8443450at2"/>
<proteinExistence type="predicted"/>
<keyword evidence="1" id="KW-0812">Transmembrane</keyword>
<feature type="transmembrane region" description="Helical" evidence="1">
    <location>
        <begin position="40"/>
        <end position="60"/>
    </location>
</feature>
<comment type="caution">
    <text evidence="2">The sequence shown here is derived from an EMBL/GenBank/DDBJ whole genome shotgun (WGS) entry which is preliminary data.</text>
</comment>
<dbReference type="Proteomes" id="UP000198615">
    <property type="component" value="Unassembled WGS sequence"/>
</dbReference>
<evidence type="ECO:0008006" key="4">
    <source>
        <dbReference type="Google" id="ProtNLM"/>
    </source>
</evidence>